<dbReference type="Proteomes" id="UP000266389">
    <property type="component" value="Unassembled WGS sequence"/>
</dbReference>
<keyword evidence="1" id="KW-0489">Methyltransferase</keyword>
<dbReference type="PANTHER" id="PTHR43861">
    <property type="entry name" value="TRANS-ACONITATE 2-METHYLTRANSFERASE-RELATED"/>
    <property type="match status" value="1"/>
</dbReference>
<keyword evidence="1" id="KW-0808">Transferase</keyword>
<evidence type="ECO:0000313" key="1">
    <source>
        <dbReference type="EMBL" id="RFM23049.1"/>
    </source>
</evidence>
<name>A0A395LWN3_9BACT</name>
<dbReference type="GO" id="GO:0032259">
    <property type="term" value="P:methylation"/>
    <property type="evidence" value="ECO:0007669"/>
    <property type="project" value="UniProtKB-KW"/>
</dbReference>
<dbReference type="SUPFAM" id="SSF53335">
    <property type="entry name" value="S-adenosyl-L-methionine-dependent methyltransferases"/>
    <property type="match status" value="1"/>
</dbReference>
<gene>
    <name evidence="1" type="ORF">D0433_13495</name>
</gene>
<dbReference type="Gene3D" id="3.40.50.150">
    <property type="entry name" value="Vaccinia Virus protein VP39"/>
    <property type="match status" value="1"/>
</dbReference>
<sequence>MSEKSAFSLYLIKSYLARQPRQCPYCGSFDNELIARRRLIIQLRKCHNCGLMFRYPKETPEYNQKYYQQDYQEGITTDMPSLETIEKWKQVNFKGTPVDFTEKLNLLNLFIQRGKVLDFGASWGYVSYQLSAAGYDVYGYEISKVRGGYAKKHLGVRMIDSLHELEKYQECFDAIYTSHVIEHVPYPRDLFNLFLKLLKPKGKLIAFVPNCESMSQIMGHGFGMHHVLALNKEFLEPALLNQGFENTFFTSSPYNFDKIRKFAESNVKYDDKLEGDELFFVATKK</sequence>
<organism evidence="1 2">
    <name type="scientific">Candidatus Thermochlorobacter aerophilus</name>
    <dbReference type="NCBI Taxonomy" id="1868324"/>
    <lineage>
        <taxon>Bacteria</taxon>
        <taxon>Pseudomonadati</taxon>
        <taxon>Chlorobiota</taxon>
        <taxon>Chlorobiia</taxon>
        <taxon>Chlorobiales</taxon>
        <taxon>Candidatus Thermochlorobacteriaceae</taxon>
        <taxon>Candidatus Thermochlorobacter</taxon>
    </lineage>
</organism>
<protein>
    <submittedName>
        <fullName evidence="1">Class I SAM-dependent methyltransferase</fullName>
    </submittedName>
</protein>
<dbReference type="Pfam" id="PF13489">
    <property type="entry name" value="Methyltransf_23"/>
    <property type="match status" value="1"/>
</dbReference>
<comment type="caution">
    <text evidence="1">The sequence shown here is derived from an EMBL/GenBank/DDBJ whole genome shotgun (WGS) entry which is preliminary data.</text>
</comment>
<dbReference type="InterPro" id="IPR029063">
    <property type="entry name" value="SAM-dependent_MTases_sf"/>
</dbReference>
<dbReference type="AlphaFoldDB" id="A0A395LWN3"/>
<dbReference type="GO" id="GO:0008168">
    <property type="term" value="F:methyltransferase activity"/>
    <property type="evidence" value="ECO:0007669"/>
    <property type="project" value="UniProtKB-KW"/>
</dbReference>
<dbReference type="PANTHER" id="PTHR43861:SF1">
    <property type="entry name" value="TRANS-ACONITATE 2-METHYLTRANSFERASE"/>
    <property type="match status" value="1"/>
</dbReference>
<dbReference type="EMBL" id="PHFL01000071">
    <property type="protein sequence ID" value="RFM23049.1"/>
    <property type="molecule type" value="Genomic_DNA"/>
</dbReference>
<reference evidence="1 2" key="1">
    <citation type="journal article" date="2011" name="ISME J.">
        <title>Community ecology of hot spring cyanobacterial mats: predominant populations and their functional potential.</title>
        <authorList>
            <person name="Klatt C.G."/>
            <person name="Wood J.M."/>
            <person name="Rusch D.B."/>
            <person name="Bateson M.M."/>
            <person name="Hamamura N."/>
            <person name="Heidelberg J.F."/>
            <person name="Grossman A.R."/>
            <person name="Bhaya D."/>
            <person name="Cohan F.M."/>
            <person name="Kuhl M."/>
            <person name="Bryant D.A."/>
            <person name="Ward D.M."/>
        </authorList>
    </citation>
    <scope>NUCLEOTIDE SEQUENCE [LARGE SCALE GENOMIC DNA]</scope>
    <source>
        <strain evidence="1">OS</strain>
    </source>
</reference>
<evidence type="ECO:0000313" key="2">
    <source>
        <dbReference type="Proteomes" id="UP000266389"/>
    </source>
</evidence>
<accession>A0A395LWN3</accession>
<proteinExistence type="predicted"/>